<dbReference type="InParanoid" id="A8NB35"/>
<organism evidence="7 8">
    <name type="scientific">Coprinopsis cinerea (strain Okayama-7 / 130 / ATCC MYA-4618 / FGSC 9003)</name>
    <name type="common">Inky cap fungus</name>
    <name type="synonym">Hormographiella aspergillata</name>
    <dbReference type="NCBI Taxonomy" id="240176"/>
    <lineage>
        <taxon>Eukaryota</taxon>
        <taxon>Fungi</taxon>
        <taxon>Dikarya</taxon>
        <taxon>Basidiomycota</taxon>
        <taxon>Agaricomycotina</taxon>
        <taxon>Agaricomycetes</taxon>
        <taxon>Agaricomycetidae</taxon>
        <taxon>Agaricales</taxon>
        <taxon>Agaricineae</taxon>
        <taxon>Psathyrellaceae</taxon>
        <taxon>Coprinopsis</taxon>
    </lineage>
</organism>
<name>A8NB35_COPC7</name>
<dbReference type="RefSeq" id="XP_001832037.2">
    <property type="nucleotide sequence ID" value="XM_001831985.2"/>
</dbReference>
<reference evidence="7 8" key="1">
    <citation type="journal article" date="2010" name="Proc. Natl. Acad. Sci. U.S.A.">
        <title>Insights into evolution of multicellular fungi from the assembled chromosomes of the mushroom Coprinopsis cinerea (Coprinus cinereus).</title>
        <authorList>
            <person name="Stajich J.E."/>
            <person name="Wilke S.K."/>
            <person name="Ahren D."/>
            <person name="Au C.H."/>
            <person name="Birren B.W."/>
            <person name="Borodovsky M."/>
            <person name="Burns C."/>
            <person name="Canback B."/>
            <person name="Casselton L.A."/>
            <person name="Cheng C.K."/>
            <person name="Deng J."/>
            <person name="Dietrich F.S."/>
            <person name="Fargo D.C."/>
            <person name="Farman M.L."/>
            <person name="Gathman A.C."/>
            <person name="Goldberg J."/>
            <person name="Guigo R."/>
            <person name="Hoegger P.J."/>
            <person name="Hooker J.B."/>
            <person name="Huggins A."/>
            <person name="James T.Y."/>
            <person name="Kamada T."/>
            <person name="Kilaru S."/>
            <person name="Kodira C."/>
            <person name="Kues U."/>
            <person name="Kupfer D."/>
            <person name="Kwan H.S."/>
            <person name="Lomsadze A."/>
            <person name="Li W."/>
            <person name="Lilly W.W."/>
            <person name="Ma L.J."/>
            <person name="Mackey A.J."/>
            <person name="Manning G."/>
            <person name="Martin F."/>
            <person name="Muraguchi H."/>
            <person name="Natvig D.O."/>
            <person name="Palmerini H."/>
            <person name="Ramesh M.A."/>
            <person name="Rehmeyer C.J."/>
            <person name="Roe B.A."/>
            <person name="Shenoy N."/>
            <person name="Stanke M."/>
            <person name="Ter-Hovhannisyan V."/>
            <person name="Tunlid A."/>
            <person name="Velagapudi R."/>
            <person name="Vision T.J."/>
            <person name="Zeng Q."/>
            <person name="Zolan M.E."/>
            <person name="Pukkila P.J."/>
        </authorList>
    </citation>
    <scope>NUCLEOTIDE SEQUENCE [LARGE SCALE GENOMIC DNA]</scope>
    <source>
        <strain evidence="8">Okayama-7 / 130 / ATCC MYA-4618 / FGSC 9003</strain>
    </source>
</reference>
<evidence type="ECO:0000256" key="5">
    <source>
        <dbReference type="ARBA" id="ARBA00023004"/>
    </source>
</evidence>
<dbReference type="EMBL" id="AACS02000009">
    <property type="protein sequence ID" value="EAU89813.2"/>
    <property type="molecule type" value="Genomic_DNA"/>
</dbReference>
<evidence type="ECO:0000313" key="8">
    <source>
        <dbReference type="Proteomes" id="UP000001861"/>
    </source>
</evidence>
<keyword evidence="3" id="KW-0223">Dioxygenase</keyword>
<dbReference type="VEuPathDB" id="FungiDB:CC1G_09395"/>
<dbReference type="GO" id="GO:0051213">
    <property type="term" value="F:dioxygenase activity"/>
    <property type="evidence" value="ECO:0007669"/>
    <property type="project" value="UniProtKB-KW"/>
</dbReference>
<keyword evidence="5" id="KW-0408">Iron</keyword>
<evidence type="ECO:0000256" key="2">
    <source>
        <dbReference type="ARBA" id="ARBA00022723"/>
    </source>
</evidence>
<keyword evidence="8" id="KW-1185">Reference proteome</keyword>
<dbReference type="HOGENOM" id="CLU_039070_4_2_1"/>
<sequence>MDPSDTLPPAIKKLMILASYTQQLVREKLHPQLSPSQPPPGLSLQLQSEARLIAACLCKALDNPLQLKWTTNTYMENRHKKRSTLETLCPPFVDSNGPPNSVLRDEPFLVIDLSGRVVMCYLPSVICKERQAIIREAITWLSNVPQVPPLTQKPDGNFRVNPGKFSPSTTDIRSGVVTYASTWPMAGHPDGPWAPSANFKNPKGGGLSFLEMISESLAVLGAILAVIHPALFEAGVEVLSRLNSGYIEVRDYDLLKQVLNHWSSPFTAFSVITNRQTDLHRDSLSPTDAFDMLYTSGDYDDGRFEVPGLGIRCRYDPGTVIALLTAVFEHGVPRQWFTHLYRPFLPQSDAIAKSLPEGPKKHYF</sequence>
<dbReference type="GO" id="GO:0046872">
    <property type="term" value="F:metal ion binding"/>
    <property type="evidence" value="ECO:0007669"/>
    <property type="project" value="UniProtKB-KW"/>
</dbReference>
<dbReference type="InterPro" id="IPR024779">
    <property type="entry name" value="2OGFeDO_JBP1/TET_oxygenase_dom"/>
</dbReference>
<dbReference type="Gene3D" id="3.60.130.30">
    <property type="match status" value="1"/>
</dbReference>
<dbReference type="Pfam" id="PF12851">
    <property type="entry name" value="Tet_JBP"/>
    <property type="match status" value="1"/>
</dbReference>
<evidence type="ECO:0000256" key="3">
    <source>
        <dbReference type="ARBA" id="ARBA00022964"/>
    </source>
</evidence>
<protein>
    <recommendedName>
        <fullName evidence="6">2OGFeDO JBP1/TET oxygenase domain-containing protein</fullName>
    </recommendedName>
</protein>
<proteinExistence type="predicted"/>
<evidence type="ECO:0000256" key="1">
    <source>
        <dbReference type="ARBA" id="ARBA00001954"/>
    </source>
</evidence>
<dbReference type="eggNOG" id="ENOG502RSFA">
    <property type="taxonomic scope" value="Eukaryota"/>
</dbReference>
<keyword evidence="4" id="KW-0560">Oxidoreductase</keyword>
<dbReference type="OrthoDB" id="3200752at2759"/>
<comment type="cofactor">
    <cofactor evidence="1">
        <name>Fe(2+)</name>
        <dbReference type="ChEBI" id="CHEBI:29033"/>
    </cofactor>
</comment>
<keyword evidence="2" id="KW-0479">Metal-binding</keyword>
<comment type="caution">
    <text evidence="7">The sequence shown here is derived from an EMBL/GenBank/DDBJ whole genome shotgun (WGS) entry which is preliminary data.</text>
</comment>
<evidence type="ECO:0000313" key="7">
    <source>
        <dbReference type="EMBL" id="EAU89813.2"/>
    </source>
</evidence>
<evidence type="ECO:0000259" key="6">
    <source>
        <dbReference type="Pfam" id="PF12851"/>
    </source>
</evidence>
<dbReference type="Proteomes" id="UP000001861">
    <property type="component" value="Unassembled WGS sequence"/>
</dbReference>
<dbReference type="KEGG" id="cci:CC1G_09395"/>
<evidence type="ECO:0000256" key="4">
    <source>
        <dbReference type="ARBA" id="ARBA00023002"/>
    </source>
</evidence>
<dbReference type="GeneID" id="6008521"/>
<dbReference type="AlphaFoldDB" id="A8NB35"/>
<dbReference type="OMA" id="WYLPRAM"/>
<accession>A8NB35</accession>
<feature type="domain" description="2OGFeDO JBP1/TET oxygenase" evidence="6">
    <location>
        <begin position="208"/>
        <end position="332"/>
    </location>
</feature>
<gene>
    <name evidence="7" type="ORF">CC1G_09395</name>
</gene>